<organism evidence="2 3">
    <name type="scientific">Pleuronectes platessa</name>
    <name type="common">European plaice</name>
    <dbReference type="NCBI Taxonomy" id="8262"/>
    <lineage>
        <taxon>Eukaryota</taxon>
        <taxon>Metazoa</taxon>
        <taxon>Chordata</taxon>
        <taxon>Craniata</taxon>
        <taxon>Vertebrata</taxon>
        <taxon>Euteleostomi</taxon>
        <taxon>Actinopterygii</taxon>
        <taxon>Neopterygii</taxon>
        <taxon>Teleostei</taxon>
        <taxon>Neoteleostei</taxon>
        <taxon>Acanthomorphata</taxon>
        <taxon>Carangaria</taxon>
        <taxon>Pleuronectiformes</taxon>
        <taxon>Pleuronectoidei</taxon>
        <taxon>Pleuronectidae</taxon>
        <taxon>Pleuronectes</taxon>
    </lineage>
</organism>
<evidence type="ECO:0000256" key="1">
    <source>
        <dbReference type="SAM" id="MobiDB-lite"/>
    </source>
</evidence>
<feature type="compositionally biased region" description="Basic and acidic residues" evidence="1">
    <location>
        <begin position="59"/>
        <end position="73"/>
    </location>
</feature>
<gene>
    <name evidence="2" type="ORF">PLEPLA_LOCUS39307</name>
</gene>
<dbReference type="Proteomes" id="UP001153269">
    <property type="component" value="Unassembled WGS sequence"/>
</dbReference>
<sequence length="124" mass="13444">MWINGEARRLLCDEEEEGGTCFSFPPSPQCTPNTVYYRDGGTTIGGTTIGGTNHRRDNHKGQRGADRKRERQTGRHCVQASSLCNQAGQQATSPGLSACVSLVSHFQGCVSSQQQCLWGPVQTT</sequence>
<protein>
    <submittedName>
        <fullName evidence="2">Uncharacterized protein</fullName>
    </submittedName>
</protein>
<evidence type="ECO:0000313" key="2">
    <source>
        <dbReference type="EMBL" id="CAB1451613.1"/>
    </source>
</evidence>
<dbReference type="EMBL" id="CADEAL010004093">
    <property type="protein sequence ID" value="CAB1451613.1"/>
    <property type="molecule type" value="Genomic_DNA"/>
</dbReference>
<dbReference type="AlphaFoldDB" id="A0A9N7VLX9"/>
<reference evidence="2" key="1">
    <citation type="submission" date="2020-03" db="EMBL/GenBank/DDBJ databases">
        <authorList>
            <person name="Weist P."/>
        </authorList>
    </citation>
    <scope>NUCLEOTIDE SEQUENCE</scope>
</reference>
<feature type="region of interest" description="Disordered" evidence="1">
    <location>
        <begin position="41"/>
        <end position="74"/>
    </location>
</feature>
<keyword evidence="3" id="KW-1185">Reference proteome</keyword>
<proteinExistence type="predicted"/>
<evidence type="ECO:0000313" key="3">
    <source>
        <dbReference type="Proteomes" id="UP001153269"/>
    </source>
</evidence>
<name>A0A9N7VLX9_PLEPL</name>
<accession>A0A9N7VLX9</accession>
<comment type="caution">
    <text evidence="2">The sequence shown here is derived from an EMBL/GenBank/DDBJ whole genome shotgun (WGS) entry which is preliminary data.</text>
</comment>